<proteinExistence type="inferred from homology"/>
<dbReference type="SMART" id="SM01119">
    <property type="entry name" value="D-ser_dehydrat"/>
    <property type="match status" value="1"/>
</dbReference>
<dbReference type="RefSeq" id="WP_189044054.1">
    <property type="nucleotide sequence ID" value="NZ_BMJQ01000003.1"/>
</dbReference>
<dbReference type="AlphaFoldDB" id="A0A8J2YRJ8"/>
<dbReference type="GO" id="GO:0036088">
    <property type="term" value="P:D-serine catabolic process"/>
    <property type="evidence" value="ECO:0007669"/>
    <property type="project" value="TreeGrafter"/>
</dbReference>
<dbReference type="Pfam" id="PF14031">
    <property type="entry name" value="D-ser_dehydrat"/>
    <property type="match status" value="1"/>
</dbReference>
<feature type="domain" description="D-serine dehydratase-like" evidence="3">
    <location>
        <begin position="240"/>
        <end position="335"/>
    </location>
</feature>
<evidence type="ECO:0000259" key="3">
    <source>
        <dbReference type="SMART" id="SM01119"/>
    </source>
</evidence>
<name>A0A8J2YRJ8_9PROT</name>
<evidence type="ECO:0000256" key="1">
    <source>
        <dbReference type="ARBA" id="ARBA00005323"/>
    </source>
</evidence>
<reference evidence="4" key="2">
    <citation type="submission" date="2020-09" db="EMBL/GenBank/DDBJ databases">
        <authorList>
            <person name="Sun Q."/>
            <person name="Zhou Y."/>
        </authorList>
    </citation>
    <scope>NUCLEOTIDE SEQUENCE</scope>
    <source>
        <strain evidence="4">CGMCC 1.15725</strain>
    </source>
</reference>
<dbReference type="PANTHER" id="PTHR28004">
    <property type="entry name" value="ZGC:162816-RELATED"/>
    <property type="match status" value="1"/>
</dbReference>
<reference evidence="4" key="1">
    <citation type="journal article" date="2014" name="Int. J. Syst. Evol. Microbiol.">
        <title>Complete genome sequence of Corynebacterium casei LMG S-19264T (=DSM 44701T), isolated from a smear-ripened cheese.</title>
        <authorList>
            <consortium name="US DOE Joint Genome Institute (JGI-PGF)"/>
            <person name="Walter F."/>
            <person name="Albersmeier A."/>
            <person name="Kalinowski J."/>
            <person name="Ruckert C."/>
        </authorList>
    </citation>
    <scope>NUCLEOTIDE SEQUENCE</scope>
    <source>
        <strain evidence="4">CGMCC 1.15725</strain>
    </source>
</reference>
<dbReference type="Proteomes" id="UP000646365">
    <property type="component" value="Unassembled WGS sequence"/>
</dbReference>
<accession>A0A8J2YRJ8</accession>
<evidence type="ECO:0000256" key="2">
    <source>
        <dbReference type="ARBA" id="ARBA00023239"/>
    </source>
</evidence>
<comment type="caution">
    <text evidence="4">The sequence shown here is derived from an EMBL/GenBank/DDBJ whole genome shotgun (WGS) entry which is preliminary data.</text>
</comment>
<keyword evidence="5" id="KW-1185">Reference proteome</keyword>
<protein>
    <submittedName>
        <fullName evidence="4">Alanine racemase</fullName>
    </submittedName>
</protein>
<dbReference type="GO" id="GO:0008721">
    <property type="term" value="F:D-serine ammonia-lyase activity"/>
    <property type="evidence" value="ECO:0007669"/>
    <property type="project" value="TreeGrafter"/>
</dbReference>
<comment type="similarity">
    <text evidence="1">Belongs to the DSD1 family.</text>
</comment>
<dbReference type="EMBL" id="BMJQ01000003">
    <property type="protein sequence ID" value="GGF10009.1"/>
    <property type="molecule type" value="Genomic_DNA"/>
</dbReference>
<dbReference type="InterPro" id="IPR042208">
    <property type="entry name" value="D-ser_dehydrat-like_sf"/>
</dbReference>
<evidence type="ECO:0000313" key="5">
    <source>
        <dbReference type="Proteomes" id="UP000646365"/>
    </source>
</evidence>
<organism evidence="4 5">
    <name type="scientific">Aliidongia dinghuensis</name>
    <dbReference type="NCBI Taxonomy" id="1867774"/>
    <lineage>
        <taxon>Bacteria</taxon>
        <taxon>Pseudomonadati</taxon>
        <taxon>Pseudomonadota</taxon>
        <taxon>Alphaproteobacteria</taxon>
        <taxon>Rhodospirillales</taxon>
        <taxon>Dongiaceae</taxon>
        <taxon>Aliidongia</taxon>
    </lineage>
</organism>
<dbReference type="InterPro" id="IPR026956">
    <property type="entry name" value="D-ser_dehydrat-like_dom"/>
</dbReference>
<dbReference type="Pfam" id="PF01168">
    <property type="entry name" value="Ala_racemase_N"/>
    <property type="match status" value="1"/>
</dbReference>
<dbReference type="Gene3D" id="3.20.20.10">
    <property type="entry name" value="Alanine racemase"/>
    <property type="match status" value="1"/>
</dbReference>
<dbReference type="InterPro" id="IPR029066">
    <property type="entry name" value="PLP-binding_barrel"/>
</dbReference>
<gene>
    <name evidence="4" type="ORF">GCM10011611_14450</name>
</gene>
<keyword evidence="2" id="KW-0456">Lyase</keyword>
<dbReference type="PANTHER" id="PTHR28004:SF2">
    <property type="entry name" value="D-SERINE DEHYDRATASE"/>
    <property type="match status" value="1"/>
</dbReference>
<sequence>MKIDQLETPVPVIDLDRVEHNLVKMQAYCDRHGLKLRPHIKTHKLPVFARRQMELGAAGITCQKLGEAEVMADAGLSDILLSYPLIGPAKAARLAALAKRVTMRVAVDNPVALDTAAAAAREAGTEIGVLIEFDSGGKRTGVTSVDEALALAEAIRAAQGLRFDGLMTYPSSAETARFVAAAKQRLGGAGIEIKTVSGGGTPNAWAQHEIEGLTELRVGTYIYHDRATVGAGAATLDECALHLHATVVSRPTETRAIIDAGSKSLTSDRVAPSVGEGYGLILEYPDAIIERLNEEHGILDLSHSARKPAIGERVRVVPNHVCVVTNLHDEVVTMRGGERIETLPVAARGRTR</sequence>
<dbReference type="Gene3D" id="2.40.37.20">
    <property type="entry name" value="D-serine dehydratase-like domain"/>
    <property type="match status" value="1"/>
</dbReference>
<evidence type="ECO:0000313" key="4">
    <source>
        <dbReference type="EMBL" id="GGF10009.1"/>
    </source>
</evidence>
<dbReference type="InterPro" id="IPR001608">
    <property type="entry name" value="Ala_racemase_N"/>
</dbReference>
<dbReference type="SUPFAM" id="SSF51419">
    <property type="entry name" value="PLP-binding barrel"/>
    <property type="match status" value="1"/>
</dbReference>
<dbReference type="InterPro" id="IPR051466">
    <property type="entry name" value="D-amino_acid_metab_enzyme"/>
</dbReference>